<proteinExistence type="predicted"/>
<dbReference type="Proteomes" id="UP000054877">
    <property type="component" value="Unassembled WGS sequence"/>
</dbReference>
<gene>
    <name evidence="2" type="ORF">Lspi_1730</name>
</gene>
<evidence type="ECO:0000313" key="2">
    <source>
        <dbReference type="EMBL" id="KTD62518.1"/>
    </source>
</evidence>
<name>A0A0W0Z194_LEGSP</name>
<keyword evidence="1" id="KW-0175">Coiled coil</keyword>
<keyword evidence="3" id="KW-1185">Reference proteome</keyword>
<organism evidence="2 3">
    <name type="scientific">Legionella spiritensis</name>
    <dbReference type="NCBI Taxonomy" id="452"/>
    <lineage>
        <taxon>Bacteria</taxon>
        <taxon>Pseudomonadati</taxon>
        <taxon>Pseudomonadota</taxon>
        <taxon>Gammaproteobacteria</taxon>
        <taxon>Legionellales</taxon>
        <taxon>Legionellaceae</taxon>
        <taxon>Legionella</taxon>
    </lineage>
</organism>
<accession>A0A0W0Z194</accession>
<dbReference type="EMBL" id="LNYX01000029">
    <property type="protein sequence ID" value="KTD62518.1"/>
    <property type="molecule type" value="Genomic_DNA"/>
</dbReference>
<dbReference type="AlphaFoldDB" id="A0A0W0Z194"/>
<feature type="coiled-coil region" evidence="1">
    <location>
        <begin position="72"/>
        <end position="99"/>
    </location>
</feature>
<reference evidence="2 3" key="1">
    <citation type="submission" date="2015-11" db="EMBL/GenBank/DDBJ databases">
        <title>Genomic analysis of 38 Legionella species identifies large and diverse effector repertoires.</title>
        <authorList>
            <person name="Burstein D."/>
            <person name="Amaro F."/>
            <person name="Zusman T."/>
            <person name="Lifshitz Z."/>
            <person name="Cohen O."/>
            <person name="Gilbert J.A."/>
            <person name="Pupko T."/>
            <person name="Shuman H.A."/>
            <person name="Segal G."/>
        </authorList>
    </citation>
    <scope>NUCLEOTIDE SEQUENCE [LARGE SCALE GENOMIC DNA]</scope>
    <source>
        <strain evidence="2 3">Mt.St.Helens-9</strain>
    </source>
</reference>
<evidence type="ECO:0000256" key="1">
    <source>
        <dbReference type="SAM" id="Coils"/>
    </source>
</evidence>
<evidence type="ECO:0000313" key="3">
    <source>
        <dbReference type="Proteomes" id="UP000054877"/>
    </source>
</evidence>
<dbReference type="RefSeq" id="WP_058483655.1">
    <property type="nucleotide sequence ID" value="NZ_CAAAII010000006.1"/>
</dbReference>
<sequence>MANVQEPPKFADFLARMILVGKLNPMILPELVGKELANRVLDNANNLIGAPALGGGHIPVLQGQTHEYLGAIPDIKARLAMLEEILEAQNKENTDADNAVRHTPKL</sequence>
<comment type="caution">
    <text evidence="2">The sequence shown here is derived from an EMBL/GenBank/DDBJ whole genome shotgun (WGS) entry which is preliminary data.</text>
</comment>
<dbReference type="STRING" id="452.Lspi_1730"/>
<dbReference type="OrthoDB" id="5652828at2"/>
<protein>
    <submittedName>
        <fullName evidence="2">Uncharacterized protein</fullName>
    </submittedName>
</protein>
<dbReference type="PATRIC" id="fig|452.5.peg.1906"/>